<dbReference type="EMBL" id="JARK01001353">
    <property type="protein sequence ID" value="EYC22379.1"/>
    <property type="molecule type" value="Genomic_DNA"/>
</dbReference>
<comment type="caution">
    <text evidence="1">The sequence shown here is derived from an EMBL/GenBank/DDBJ whole genome shotgun (WGS) entry which is preliminary data.</text>
</comment>
<evidence type="ECO:0000313" key="2">
    <source>
        <dbReference type="Proteomes" id="UP000024635"/>
    </source>
</evidence>
<gene>
    <name evidence="1" type="primary">Acey_s0017.g3315</name>
    <name evidence="1" type="ORF">Y032_0017g3315</name>
</gene>
<dbReference type="AlphaFoldDB" id="A0A016V3X4"/>
<accession>A0A016V3X4</accession>
<keyword evidence="2" id="KW-1185">Reference proteome</keyword>
<name>A0A016V3X4_9BILA</name>
<reference evidence="2" key="1">
    <citation type="journal article" date="2015" name="Nat. Genet.">
        <title>The genome and transcriptome of the zoonotic hookworm Ancylostoma ceylanicum identify infection-specific gene families.</title>
        <authorList>
            <person name="Schwarz E.M."/>
            <person name="Hu Y."/>
            <person name="Antoshechkin I."/>
            <person name="Miller M.M."/>
            <person name="Sternberg P.W."/>
            <person name="Aroian R.V."/>
        </authorList>
    </citation>
    <scope>NUCLEOTIDE SEQUENCE</scope>
    <source>
        <strain evidence="2">HY135</strain>
    </source>
</reference>
<protein>
    <submittedName>
        <fullName evidence="1">Uncharacterized protein</fullName>
    </submittedName>
</protein>
<organism evidence="1 2">
    <name type="scientific">Ancylostoma ceylanicum</name>
    <dbReference type="NCBI Taxonomy" id="53326"/>
    <lineage>
        <taxon>Eukaryota</taxon>
        <taxon>Metazoa</taxon>
        <taxon>Ecdysozoa</taxon>
        <taxon>Nematoda</taxon>
        <taxon>Chromadorea</taxon>
        <taxon>Rhabditida</taxon>
        <taxon>Rhabditina</taxon>
        <taxon>Rhabditomorpha</taxon>
        <taxon>Strongyloidea</taxon>
        <taxon>Ancylostomatidae</taxon>
        <taxon>Ancylostomatinae</taxon>
        <taxon>Ancylostoma</taxon>
    </lineage>
</organism>
<proteinExistence type="predicted"/>
<dbReference type="Proteomes" id="UP000024635">
    <property type="component" value="Unassembled WGS sequence"/>
</dbReference>
<evidence type="ECO:0000313" key="1">
    <source>
        <dbReference type="EMBL" id="EYC22379.1"/>
    </source>
</evidence>
<sequence length="75" mass="8374">MVRLLEDMCSMCACIVFVFSQDFGVAGERTAYHDAWCIAGSAPADNQLSIDRKLASRLAVRPHATPKYILLTRDR</sequence>